<proteinExistence type="predicted"/>
<organism evidence="2 3">
    <name type="scientific">Durusdinium trenchii</name>
    <dbReference type="NCBI Taxonomy" id="1381693"/>
    <lineage>
        <taxon>Eukaryota</taxon>
        <taxon>Sar</taxon>
        <taxon>Alveolata</taxon>
        <taxon>Dinophyceae</taxon>
        <taxon>Suessiales</taxon>
        <taxon>Symbiodiniaceae</taxon>
        <taxon>Durusdinium</taxon>
    </lineage>
</organism>
<evidence type="ECO:0000313" key="2">
    <source>
        <dbReference type="EMBL" id="CAK9041542.1"/>
    </source>
</evidence>
<feature type="signal peptide" evidence="1">
    <location>
        <begin position="1"/>
        <end position="16"/>
    </location>
</feature>
<reference evidence="2 3" key="1">
    <citation type="submission" date="2024-02" db="EMBL/GenBank/DDBJ databases">
        <authorList>
            <person name="Chen Y."/>
            <person name="Shah S."/>
            <person name="Dougan E. K."/>
            <person name="Thang M."/>
            <person name="Chan C."/>
        </authorList>
    </citation>
    <scope>NUCLEOTIDE SEQUENCE [LARGE SCALE GENOMIC DNA]</scope>
</reference>
<protein>
    <submittedName>
        <fullName evidence="2">Uncharacterized protein</fullName>
    </submittedName>
</protein>
<dbReference type="PROSITE" id="PS51257">
    <property type="entry name" value="PROKAR_LIPOPROTEIN"/>
    <property type="match status" value="1"/>
</dbReference>
<name>A0ABP0LT77_9DINO</name>
<evidence type="ECO:0000313" key="3">
    <source>
        <dbReference type="Proteomes" id="UP001642484"/>
    </source>
</evidence>
<keyword evidence="1" id="KW-0732">Signal</keyword>
<keyword evidence="3" id="KW-1185">Reference proteome</keyword>
<evidence type="ECO:0000256" key="1">
    <source>
        <dbReference type="SAM" id="SignalP"/>
    </source>
</evidence>
<feature type="chain" id="PRO_5045116004" evidence="1">
    <location>
        <begin position="17"/>
        <end position="109"/>
    </location>
</feature>
<sequence length="109" mass="11961">MKASLLLFWYALVVLACGEMQIRREAGLAAPSLLAPQVFQDAASESSEQEIVLRAPAEGEVDFHRATNALAKAQMQTGKERSDANEARWQSLLQTESEAVRRLVAAAFK</sequence>
<dbReference type="Proteomes" id="UP001642484">
    <property type="component" value="Unassembled WGS sequence"/>
</dbReference>
<dbReference type="EMBL" id="CAXAMN010013681">
    <property type="protein sequence ID" value="CAK9041542.1"/>
    <property type="molecule type" value="Genomic_DNA"/>
</dbReference>
<accession>A0ABP0LT77</accession>
<gene>
    <name evidence="2" type="ORF">CCMP2556_LOCUS22255</name>
</gene>
<comment type="caution">
    <text evidence="2">The sequence shown here is derived from an EMBL/GenBank/DDBJ whole genome shotgun (WGS) entry which is preliminary data.</text>
</comment>